<evidence type="ECO:0000259" key="5">
    <source>
        <dbReference type="PROSITE" id="PS50009"/>
    </source>
</evidence>
<dbReference type="Pfam" id="PF00617">
    <property type="entry name" value="RasGEF"/>
    <property type="match status" value="1"/>
</dbReference>
<dbReference type="CDD" id="cd06224">
    <property type="entry name" value="REM"/>
    <property type="match status" value="1"/>
</dbReference>
<dbReference type="SMART" id="SM00147">
    <property type="entry name" value="RasGEF"/>
    <property type="match status" value="1"/>
</dbReference>
<organism evidence="7 8">
    <name type="scientific">Anaeramoeba flamelloides</name>
    <dbReference type="NCBI Taxonomy" id="1746091"/>
    <lineage>
        <taxon>Eukaryota</taxon>
        <taxon>Metamonada</taxon>
        <taxon>Anaeramoebidae</taxon>
        <taxon>Anaeramoeba</taxon>
    </lineage>
</organism>
<proteinExistence type="predicted"/>
<protein>
    <submittedName>
        <fullName evidence="7">Ras guanine nucleotide exchange factor i-related</fullName>
    </submittedName>
</protein>
<dbReference type="GO" id="GO:0005085">
    <property type="term" value="F:guanyl-nucleotide exchange factor activity"/>
    <property type="evidence" value="ECO:0007669"/>
    <property type="project" value="UniProtKB-KW"/>
</dbReference>
<keyword evidence="1 2" id="KW-0344">Guanine-nucleotide releasing factor</keyword>
<sequence length="605" mass="71217">MSQYKTNKENILKKENQPKTNTTNKTKTIKTTNNKDQQEDKSLWFSKVMNNHPELKNLRERVVPVSRAESFGRIFGVGKEETKKKLTKITITQLIMQHLMVNGLREQMKILEKESNIKYQPRYLRESRLQELIRIAIKNVDFVWNQTFKEENNNLKKNASSGISLIDHFHSLGLQEKDDDENELVNIWDDESTDNIIYKESDNNNEKEETKQIQAASLNKLVELLTHEKGRNVNDTKTFVMTYQSFTTPKILLTKLIQRFHIPQKYEKILKNKKKLIQFRVCNFLKFWITDYFEDFQPKLLPELIDFIDNSIRKADMTKMAQNLKENIERKMKEMNETKKFNFSQPPPDPILPKNVFSPKLSLFDVDEEEIARQLTLLEFDIYSKIKPSELLKLAWSKPKLRHKAPNVIKMIQSFNTLSVWTATVILQHDRVKDRGKIITKLIKIADYFRELNNFNGLMSILSGLGSSGIHRLKHSFNEVPSRYLDDYFELETDLSSEKSYSHYRKLIVQTIPPCIPYFALCLTDLTFLEDGNKDMIGDLINFSKRKLIYDLINDIQKYQPSGYNFHPVHQIVCLLENLPNMDESELYTRSLKVEPRDSKREDLL</sequence>
<comment type="caution">
    <text evidence="7">The sequence shown here is derived from an EMBL/GenBank/DDBJ whole genome shotgun (WGS) entry which is preliminary data.</text>
</comment>
<evidence type="ECO:0000313" key="8">
    <source>
        <dbReference type="Proteomes" id="UP001146793"/>
    </source>
</evidence>
<feature type="compositionally biased region" description="Basic and acidic residues" evidence="4">
    <location>
        <begin position="1"/>
        <end position="17"/>
    </location>
</feature>
<dbReference type="GO" id="GO:0005886">
    <property type="term" value="C:plasma membrane"/>
    <property type="evidence" value="ECO:0007669"/>
    <property type="project" value="TreeGrafter"/>
</dbReference>
<dbReference type="PANTHER" id="PTHR23113">
    <property type="entry name" value="GUANINE NUCLEOTIDE EXCHANGE FACTOR"/>
    <property type="match status" value="1"/>
</dbReference>
<dbReference type="InterPro" id="IPR036964">
    <property type="entry name" value="RASGEF_cat_dom_sf"/>
</dbReference>
<evidence type="ECO:0000313" key="7">
    <source>
        <dbReference type="EMBL" id="KAJ3451812.1"/>
    </source>
</evidence>
<dbReference type="InterPro" id="IPR006594">
    <property type="entry name" value="LisH"/>
</dbReference>
<dbReference type="GO" id="GO:0007265">
    <property type="term" value="P:Ras protein signal transduction"/>
    <property type="evidence" value="ECO:0007669"/>
    <property type="project" value="TreeGrafter"/>
</dbReference>
<dbReference type="InterPro" id="IPR008937">
    <property type="entry name" value="Ras-like_GEF"/>
</dbReference>
<gene>
    <name evidence="7" type="ORF">M0812_03567</name>
</gene>
<feature type="domain" description="N-terminal Ras-GEF" evidence="6">
    <location>
        <begin position="209"/>
        <end position="332"/>
    </location>
</feature>
<feature type="region of interest" description="Disordered" evidence="4">
    <location>
        <begin position="1"/>
        <end position="35"/>
    </location>
</feature>
<dbReference type="PANTHER" id="PTHR23113:SF366">
    <property type="entry name" value="RAS GUANINE NUCLEOTIDE EXCHANGE FACTOR R"/>
    <property type="match status" value="1"/>
</dbReference>
<dbReference type="PROSITE" id="PS50009">
    <property type="entry name" value="RASGEF_CAT"/>
    <property type="match status" value="1"/>
</dbReference>
<feature type="coiled-coil region" evidence="3">
    <location>
        <begin position="314"/>
        <end position="341"/>
    </location>
</feature>
<dbReference type="PROSITE" id="PS50212">
    <property type="entry name" value="RASGEF_NTER"/>
    <property type="match status" value="1"/>
</dbReference>
<dbReference type="SMART" id="SM00229">
    <property type="entry name" value="RasGEFN"/>
    <property type="match status" value="1"/>
</dbReference>
<reference evidence="7" key="1">
    <citation type="submission" date="2022-08" db="EMBL/GenBank/DDBJ databases">
        <title>Novel sulphate-reducing endosymbionts in the free-living metamonad Anaeramoeba.</title>
        <authorList>
            <person name="Jerlstrom-Hultqvist J."/>
            <person name="Cepicka I."/>
            <person name="Gallot-Lavallee L."/>
            <person name="Salas-Leiva D."/>
            <person name="Curtis B.A."/>
            <person name="Zahonova K."/>
            <person name="Pipaliya S."/>
            <person name="Dacks J."/>
            <person name="Roger A.J."/>
        </authorList>
    </citation>
    <scope>NUCLEOTIDE SEQUENCE</scope>
    <source>
        <strain evidence="7">Busselton2</strain>
    </source>
</reference>
<dbReference type="SUPFAM" id="SSF48366">
    <property type="entry name" value="Ras GEF"/>
    <property type="match status" value="1"/>
</dbReference>
<dbReference type="InterPro" id="IPR023578">
    <property type="entry name" value="Ras_GEF_dom_sf"/>
</dbReference>
<name>A0AAV8ACD9_9EUKA</name>
<dbReference type="AlphaFoldDB" id="A0AAV8ACD9"/>
<dbReference type="Gene3D" id="1.20.870.10">
    <property type="entry name" value="Son of sevenless (SoS) protein Chain: S domain 1"/>
    <property type="match status" value="1"/>
</dbReference>
<dbReference type="PROSITE" id="PS50896">
    <property type="entry name" value="LISH"/>
    <property type="match status" value="1"/>
</dbReference>
<evidence type="ECO:0000259" key="6">
    <source>
        <dbReference type="PROSITE" id="PS50212"/>
    </source>
</evidence>
<dbReference type="Gene3D" id="1.10.840.10">
    <property type="entry name" value="Ras guanine-nucleotide exchange factors catalytic domain"/>
    <property type="match status" value="1"/>
</dbReference>
<evidence type="ECO:0000256" key="2">
    <source>
        <dbReference type="PROSITE-ProRule" id="PRU00168"/>
    </source>
</evidence>
<dbReference type="CDD" id="cd00155">
    <property type="entry name" value="RasGEF"/>
    <property type="match status" value="1"/>
</dbReference>
<evidence type="ECO:0000256" key="3">
    <source>
        <dbReference type="SAM" id="Coils"/>
    </source>
</evidence>
<feature type="domain" description="Ras-GEF" evidence="5">
    <location>
        <begin position="367"/>
        <end position="597"/>
    </location>
</feature>
<dbReference type="Proteomes" id="UP001146793">
    <property type="component" value="Unassembled WGS sequence"/>
</dbReference>
<accession>A0AAV8ACD9</accession>
<keyword evidence="3" id="KW-0175">Coiled coil</keyword>
<dbReference type="Pfam" id="PF00618">
    <property type="entry name" value="RasGEF_N"/>
    <property type="match status" value="1"/>
</dbReference>
<dbReference type="InterPro" id="IPR000651">
    <property type="entry name" value="Ras-like_Gua-exchang_fac_N"/>
</dbReference>
<evidence type="ECO:0000256" key="1">
    <source>
        <dbReference type="ARBA" id="ARBA00022658"/>
    </source>
</evidence>
<dbReference type="InterPro" id="IPR001895">
    <property type="entry name" value="RASGEF_cat_dom"/>
</dbReference>
<evidence type="ECO:0000256" key="4">
    <source>
        <dbReference type="SAM" id="MobiDB-lite"/>
    </source>
</evidence>
<dbReference type="EMBL" id="JANTQA010000008">
    <property type="protein sequence ID" value="KAJ3451812.1"/>
    <property type="molecule type" value="Genomic_DNA"/>
</dbReference>
<feature type="compositionally biased region" description="Low complexity" evidence="4">
    <location>
        <begin position="18"/>
        <end position="35"/>
    </location>
</feature>